<dbReference type="InterPro" id="IPR006612">
    <property type="entry name" value="THAP_Znf"/>
</dbReference>
<evidence type="ECO:0000256" key="2">
    <source>
        <dbReference type="ARBA" id="ARBA00022771"/>
    </source>
</evidence>
<dbReference type="Proteomes" id="UP000319801">
    <property type="component" value="Unassembled WGS sequence"/>
</dbReference>
<dbReference type="SMART" id="SM00980">
    <property type="entry name" value="THAP"/>
    <property type="match status" value="1"/>
</dbReference>
<dbReference type="InterPro" id="IPR026521">
    <property type="entry name" value="THAP2"/>
</dbReference>
<dbReference type="PANTHER" id="PTHR47696">
    <property type="entry name" value="THAP DOMAIN-CONTAINING PROTEIN 2"/>
    <property type="match status" value="1"/>
</dbReference>
<gene>
    <name evidence="8" type="ORF">Baya_11386</name>
</gene>
<name>A0A556V024_BAGYA</name>
<comment type="caution">
    <text evidence="8">The sequence shown here is derived from an EMBL/GenBank/DDBJ whole genome shotgun (WGS) entry which is preliminary data.</text>
</comment>
<dbReference type="SUPFAM" id="SSF57716">
    <property type="entry name" value="Glucocorticoid receptor-like (DNA-binding domain)"/>
    <property type="match status" value="1"/>
</dbReference>
<sequence>MPVQCAAYGCKNRRNANLRKQGVTFHRFPTDAKLKKIWETALRKEGFSATPHSVLCSQHFTEDAIDRTGQIVRLREGAVPSIFNFPAHLQKKPIKPRNTATSRKAATPYEVVVVKAATSANNEKLETLVCVEHSYALDPSPNRVKDRLAQALANMERLQRQLRNAKDRERRCKTTLKSALDDLKERNLITDELHQRLELYSSL</sequence>
<dbReference type="GO" id="GO:0003677">
    <property type="term" value="F:DNA binding"/>
    <property type="evidence" value="ECO:0007669"/>
    <property type="project" value="UniProtKB-UniRule"/>
</dbReference>
<keyword evidence="4 5" id="KW-0238">DNA-binding</keyword>
<feature type="domain" description="THAP-type" evidence="7">
    <location>
        <begin position="1"/>
        <end position="83"/>
    </location>
</feature>
<keyword evidence="3" id="KW-0862">Zinc</keyword>
<keyword evidence="6" id="KW-0175">Coiled coil</keyword>
<proteinExistence type="predicted"/>
<organism evidence="8 9">
    <name type="scientific">Bagarius yarrelli</name>
    <name type="common">Goonch</name>
    <name type="synonym">Bagrus yarrelli</name>
    <dbReference type="NCBI Taxonomy" id="175774"/>
    <lineage>
        <taxon>Eukaryota</taxon>
        <taxon>Metazoa</taxon>
        <taxon>Chordata</taxon>
        <taxon>Craniata</taxon>
        <taxon>Vertebrata</taxon>
        <taxon>Euteleostomi</taxon>
        <taxon>Actinopterygii</taxon>
        <taxon>Neopterygii</taxon>
        <taxon>Teleostei</taxon>
        <taxon>Ostariophysi</taxon>
        <taxon>Siluriformes</taxon>
        <taxon>Sisoridae</taxon>
        <taxon>Sisorinae</taxon>
        <taxon>Bagarius</taxon>
    </lineage>
</organism>
<dbReference type="Gene3D" id="6.20.210.20">
    <property type="entry name" value="THAP domain"/>
    <property type="match status" value="1"/>
</dbReference>
<reference evidence="8 9" key="1">
    <citation type="journal article" date="2019" name="Genome Biol. Evol.">
        <title>Whole-Genome Sequencing of the Giant Devil Catfish, Bagarius yarrelli.</title>
        <authorList>
            <person name="Jiang W."/>
            <person name="Lv Y."/>
            <person name="Cheng L."/>
            <person name="Yang K."/>
            <person name="Chao B."/>
            <person name="Wang X."/>
            <person name="Li Y."/>
            <person name="Pan X."/>
            <person name="You X."/>
            <person name="Zhang Y."/>
            <person name="Yang J."/>
            <person name="Li J."/>
            <person name="Zhang X."/>
            <person name="Liu S."/>
            <person name="Sun C."/>
            <person name="Yang J."/>
            <person name="Shi Q."/>
        </authorList>
    </citation>
    <scope>NUCLEOTIDE SEQUENCE [LARGE SCALE GENOMIC DNA]</scope>
    <source>
        <strain evidence="8">JWS20170419001</strain>
        <tissue evidence="8">Muscle</tissue>
    </source>
</reference>
<evidence type="ECO:0000313" key="9">
    <source>
        <dbReference type="Proteomes" id="UP000319801"/>
    </source>
</evidence>
<evidence type="ECO:0000256" key="1">
    <source>
        <dbReference type="ARBA" id="ARBA00022723"/>
    </source>
</evidence>
<dbReference type="GO" id="GO:0008270">
    <property type="term" value="F:zinc ion binding"/>
    <property type="evidence" value="ECO:0007669"/>
    <property type="project" value="UniProtKB-KW"/>
</dbReference>
<protein>
    <submittedName>
        <fullName evidence="8">THAP domain-containing protein 6</fullName>
    </submittedName>
</protein>
<dbReference type="SMART" id="SM00692">
    <property type="entry name" value="DM3"/>
    <property type="match status" value="1"/>
</dbReference>
<dbReference type="PANTHER" id="PTHR47696:SF2">
    <property type="entry name" value="PROVISIONAL ORTHOLOG OF THAP DOMAIN CONTAINING 1"/>
    <property type="match status" value="1"/>
</dbReference>
<dbReference type="Pfam" id="PF05485">
    <property type="entry name" value="THAP"/>
    <property type="match status" value="1"/>
</dbReference>
<evidence type="ECO:0000256" key="5">
    <source>
        <dbReference type="PROSITE-ProRule" id="PRU00309"/>
    </source>
</evidence>
<evidence type="ECO:0000256" key="6">
    <source>
        <dbReference type="SAM" id="Coils"/>
    </source>
</evidence>
<evidence type="ECO:0000256" key="4">
    <source>
        <dbReference type="ARBA" id="ARBA00023125"/>
    </source>
</evidence>
<dbReference type="AlphaFoldDB" id="A0A556V024"/>
<evidence type="ECO:0000256" key="3">
    <source>
        <dbReference type="ARBA" id="ARBA00022833"/>
    </source>
</evidence>
<dbReference type="EMBL" id="VCAZ01000085">
    <property type="protein sequence ID" value="TSQ46676.1"/>
    <property type="molecule type" value="Genomic_DNA"/>
</dbReference>
<dbReference type="OrthoDB" id="7312725at2759"/>
<keyword evidence="2 5" id="KW-0863">Zinc-finger</keyword>
<dbReference type="PROSITE" id="PS50950">
    <property type="entry name" value="ZF_THAP"/>
    <property type="match status" value="1"/>
</dbReference>
<accession>A0A556V024</accession>
<feature type="coiled-coil region" evidence="6">
    <location>
        <begin position="145"/>
        <end position="175"/>
    </location>
</feature>
<keyword evidence="1" id="KW-0479">Metal-binding</keyword>
<dbReference type="InterPro" id="IPR038441">
    <property type="entry name" value="THAP_Znf_sf"/>
</dbReference>
<keyword evidence="9" id="KW-1185">Reference proteome</keyword>
<evidence type="ECO:0000259" key="7">
    <source>
        <dbReference type="PROSITE" id="PS50950"/>
    </source>
</evidence>
<evidence type="ECO:0000313" key="8">
    <source>
        <dbReference type="EMBL" id="TSQ46676.1"/>
    </source>
</evidence>